<evidence type="ECO:0000256" key="7">
    <source>
        <dbReference type="ARBA" id="ARBA00023029"/>
    </source>
</evidence>
<protein>
    <recommendedName>
        <fullName evidence="4">DNA topoisomerase (ATP-hydrolyzing)</fullName>
        <ecNumber evidence="4">5.6.2.2</ecNumber>
    </recommendedName>
</protein>
<dbReference type="Gene3D" id="1.10.10.10">
    <property type="entry name" value="Winged helix-like DNA-binding domain superfamily/Winged helix DNA-binding domain"/>
    <property type="match status" value="1"/>
</dbReference>
<keyword evidence="5" id="KW-0479">Metal-binding</keyword>
<dbReference type="PANTHER" id="PTHR10848">
    <property type="entry name" value="MEIOTIC RECOMBINATION PROTEIN SPO11"/>
    <property type="match status" value="1"/>
</dbReference>
<dbReference type="GO" id="GO:0046872">
    <property type="term" value="F:metal ion binding"/>
    <property type="evidence" value="ECO:0007669"/>
    <property type="project" value="UniProtKB-KW"/>
</dbReference>
<dbReference type="GO" id="GO:0003677">
    <property type="term" value="F:DNA binding"/>
    <property type="evidence" value="ECO:0007669"/>
    <property type="project" value="UniProtKB-UniRule"/>
</dbReference>
<name>M4SL01_9BILA</name>
<evidence type="ECO:0000256" key="2">
    <source>
        <dbReference type="ARBA" id="ARBA00001946"/>
    </source>
</evidence>
<dbReference type="Gene3D" id="3.40.1360.10">
    <property type="match status" value="1"/>
</dbReference>
<feature type="non-terminal residue" evidence="13">
    <location>
        <position position="1"/>
    </location>
</feature>
<accession>M4SL01</accession>
<feature type="domain" description="Spo11/DNA topoisomerase VI subunit A N-terminal" evidence="11">
    <location>
        <begin position="9"/>
        <end position="68"/>
    </location>
</feature>
<keyword evidence="6" id="KW-0460">Magnesium</keyword>
<evidence type="ECO:0000256" key="1">
    <source>
        <dbReference type="ARBA" id="ARBA00000185"/>
    </source>
</evidence>
<evidence type="ECO:0000256" key="8">
    <source>
        <dbReference type="ARBA" id="ARBA00023125"/>
    </source>
</evidence>
<feature type="active site" description="O-(5'-phospho-DNA)-tyrosine intermediate" evidence="10">
    <location>
        <position position="36"/>
    </location>
</feature>
<dbReference type="SUPFAM" id="SSF56726">
    <property type="entry name" value="DNA topoisomerase IV, alpha subunit"/>
    <property type="match status" value="1"/>
</dbReference>
<dbReference type="InterPro" id="IPR036388">
    <property type="entry name" value="WH-like_DNA-bd_sf"/>
</dbReference>
<comment type="cofactor">
    <cofactor evidence="2">
        <name>Mg(2+)</name>
        <dbReference type="ChEBI" id="CHEBI:18420"/>
    </cofactor>
</comment>
<evidence type="ECO:0000256" key="9">
    <source>
        <dbReference type="ARBA" id="ARBA00023235"/>
    </source>
</evidence>
<evidence type="ECO:0000259" key="11">
    <source>
        <dbReference type="Pfam" id="PF04406"/>
    </source>
</evidence>
<evidence type="ECO:0000256" key="10">
    <source>
        <dbReference type="PROSITE-ProRule" id="PRU01385"/>
    </source>
</evidence>
<dbReference type="EMBL" id="JX156144">
    <property type="protein sequence ID" value="AGH55803.1"/>
    <property type="molecule type" value="Genomic_DNA"/>
</dbReference>
<comment type="similarity">
    <text evidence="3 10">Belongs to the TOP6A family.</text>
</comment>
<dbReference type="InterPro" id="IPR002815">
    <property type="entry name" value="Spo11/TopoVI_A"/>
</dbReference>
<dbReference type="Pfam" id="PF21180">
    <property type="entry name" value="TOP6A-Spo11_Toprim"/>
    <property type="match status" value="1"/>
</dbReference>
<dbReference type="Pfam" id="PF04406">
    <property type="entry name" value="TP6A_N"/>
    <property type="match status" value="1"/>
</dbReference>
<dbReference type="AlphaFoldDB" id="M4SL01"/>
<keyword evidence="8 10" id="KW-0238">DNA-binding</keyword>
<dbReference type="InterPro" id="IPR036078">
    <property type="entry name" value="Spo11/TopoVI_A_sf"/>
</dbReference>
<keyword evidence="7 10" id="KW-0799">Topoisomerase</keyword>
<proteinExistence type="inferred from homology"/>
<evidence type="ECO:0000313" key="13">
    <source>
        <dbReference type="EMBL" id="AGH55803.1"/>
    </source>
</evidence>
<keyword evidence="9 10" id="KW-0413">Isomerase</keyword>
<dbReference type="EC" id="5.6.2.2" evidence="4"/>
<dbReference type="GO" id="GO:0003918">
    <property type="term" value="F:DNA topoisomerase type II (double strand cut, ATP-hydrolyzing) activity"/>
    <property type="evidence" value="ECO:0007669"/>
    <property type="project" value="UniProtKB-UniRule"/>
</dbReference>
<dbReference type="PANTHER" id="PTHR10848:SF0">
    <property type="entry name" value="MEIOTIC RECOMBINATION PROTEIN SPO11"/>
    <property type="match status" value="1"/>
</dbReference>
<organism evidence="13">
    <name type="scientific">Brachionus calyciflorus</name>
    <dbReference type="NCBI Taxonomy" id="104777"/>
    <lineage>
        <taxon>Eukaryota</taxon>
        <taxon>Metazoa</taxon>
        <taxon>Spiralia</taxon>
        <taxon>Gnathifera</taxon>
        <taxon>Rotifera</taxon>
        <taxon>Eurotatoria</taxon>
        <taxon>Monogononta</taxon>
        <taxon>Pseudotrocha</taxon>
        <taxon>Ploima</taxon>
        <taxon>Brachionidae</taxon>
        <taxon>Brachionus</taxon>
    </lineage>
</organism>
<dbReference type="GO" id="GO:0000228">
    <property type="term" value="C:nuclear chromosome"/>
    <property type="evidence" value="ECO:0007669"/>
    <property type="project" value="TreeGrafter"/>
</dbReference>
<feature type="domain" description="Topoisomerase 6 subunit A/Spo11 TOPRIM" evidence="12">
    <location>
        <begin position="108"/>
        <end position="281"/>
    </location>
</feature>
<dbReference type="InterPro" id="IPR013049">
    <property type="entry name" value="Spo11/TopoVI_A_N"/>
</dbReference>
<evidence type="ECO:0000256" key="3">
    <source>
        <dbReference type="ARBA" id="ARBA00006559"/>
    </source>
</evidence>
<dbReference type="CDD" id="cd00223">
    <property type="entry name" value="TOPRIM_TopoIIB_SPO"/>
    <property type="match status" value="1"/>
</dbReference>
<dbReference type="PRINTS" id="PR01550">
    <property type="entry name" value="TOP6AFAMILY"/>
</dbReference>
<sequence>KKTYNLKFLALYVKLLSLIQKLIERDQYATKRDLFYQLKPLFKTQASLDSLLNDLARTIQVPRSSLHILTTPKGQIAGYLELITADGNATAIPNFLDSIKDIRTNAKFVLIIEKDSTLQRLLDDNFLQKYPGVLITGKGEPDINTRRFANMLYKKFKSKMKFLCLTDANPYGILISSVYKYGSKVFIFMKSKLKLILEWIGLKLSDLENFHLKNKNNFMLQLNDRDKTIANNLIAKFEKLNEHELINELEFMIKSNTKAELQYLQNIDQSFLCDFYMKIKLEKILIQNFKDF</sequence>
<dbReference type="GO" id="GO:0042138">
    <property type="term" value="P:meiotic DNA double-strand break formation"/>
    <property type="evidence" value="ECO:0007669"/>
    <property type="project" value="TreeGrafter"/>
</dbReference>
<evidence type="ECO:0000259" key="12">
    <source>
        <dbReference type="Pfam" id="PF21180"/>
    </source>
</evidence>
<gene>
    <name evidence="13" type="primary">SPO11</name>
</gene>
<evidence type="ECO:0000256" key="5">
    <source>
        <dbReference type="ARBA" id="ARBA00022723"/>
    </source>
</evidence>
<dbReference type="InterPro" id="IPR034136">
    <property type="entry name" value="TOPRIM_Topo6A/Spo11"/>
</dbReference>
<evidence type="ECO:0000256" key="6">
    <source>
        <dbReference type="ARBA" id="ARBA00022842"/>
    </source>
</evidence>
<dbReference type="GO" id="GO:0005524">
    <property type="term" value="F:ATP binding"/>
    <property type="evidence" value="ECO:0007669"/>
    <property type="project" value="InterPro"/>
</dbReference>
<comment type="catalytic activity">
    <reaction evidence="1 10">
        <text>ATP-dependent breakage, passage and rejoining of double-stranded DNA.</text>
        <dbReference type="EC" id="5.6.2.2"/>
    </reaction>
</comment>
<dbReference type="GO" id="GO:0000706">
    <property type="term" value="P:meiotic DNA double-strand break processing"/>
    <property type="evidence" value="ECO:0007669"/>
    <property type="project" value="TreeGrafter"/>
</dbReference>
<dbReference type="PROSITE" id="PS52041">
    <property type="entry name" value="TOPO_IIB"/>
    <property type="match status" value="1"/>
</dbReference>
<reference evidence="13" key="1">
    <citation type="journal article" date="2013" name="J. Hered.">
        <title>Inventory and phylogenetic analysis of meiotic genes in monogonont rotifers.</title>
        <authorList>
            <person name="Hanson S.J."/>
            <person name="Schurko A.M."/>
            <person name="Hecox-Lea B."/>
            <person name="Mark Welch D.B."/>
            <person name="Stelzer C.P."/>
            <person name="Logsdon J.M.Jr."/>
        </authorList>
    </citation>
    <scope>NUCLEOTIDE SEQUENCE</scope>
</reference>
<dbReference type="GO" id="GO:0007131">
    <property type="term" value="P:reciprocal meiotic recombination"/>
    <property type="evidence" value="ECO:0007669"/>
    <property type="project" value="TreeGrafter"/>
</dbReference>
<evidence type="ECO:0000256" key="4">
    <source>
        <dbReference type="ARBA" id="ARBA00012895"/>
    </source>
</evidence>